<dbReference type="Pfam" id="PF00378">
    <property type="entry name" value="ECH_1"/>
    <property type="match status" value="1"/>
</dbReference>
<comment type="caution">
    <text evidence="1">The sequence shown here is derived from an EMBL/GenBank/DDBJ whole genome shotgun (WGS) entry which is preliminary data.</text>
</comment>
<dbReference type="CDD" id="cd06558">
    <property type="entry name" value="crotonase-like"/>
    <property type="match status" value="1"/>
</dbReference>
<dbReference type="PANTHER" id="PTHR11941:SF54">
    <property type="entry name" value="ENOYL-COA HYDRATASE, MITOCHONDRIAL"/>
    <property type="match status" value="1"/>
</dbReference>
<sequence>MMPAPFDRLTDITVETRGAARLVTLNRPTKANALTKAMLADLQAVISATAEDESIRLFALTGAGERIFCAGADLSEAGNETGSAAQARAYDAQWDGLTASIARLPCVTLALLNGGCIGGGMSVALAFDLRYAQAQGYFSYPAARHGFMPSPMDVERLTKAGGQSTARRIFLACEKLPVPEALRAGLVDGLMQEAEPWAAMADLMARLETAHPISLLAAKRLIDRDAEAARLEDLCYRAVYDKDPSAAALLQTGP</sequence>
<proteinExistence type="predicted"/>
<organism evidence="1 2">
    <name type="scientific">Pseudogemmobacter lacusdianii</name>
    <dbReference type="NCBI Taxonomy" id="3069608"/>
    <lineage>
        <taxon>Bacteria</taxon>
        <taxon>Pseudomonadati</taxon>
        <taxon>Pseudomonadota</taxon>
        <taxon>Alphaproteobacteria</taxon>
        <taxon>Rhodobacterales</taxon>
        <taxon>Paracoccaceae</taxon>
        <taxon>Pseudogemmobacter</taxon>
    </lineage>
</organism>
<dbReference type="SUPFAM" id="SSF52096">
    <property type="entry name" value="ClpP/crotonase"/>
    <property type="match status" value="1"/>
</dbReference>
<evidence type="ECO:0000313" key="2">
    <source>
        <dbReference type="Proteomes" id="UP001239680"/>
    </source>
</evidence>
<dbReference type="RefSeq" id="WP_306681450.1">
    <property type="nucleotide sequence ID" value="NZ_JAVDBT010000016.1"/>
</dbReference>
<dbReference type="EMBL" id="JAVDBT010000016">
    <property type="protein sequence ID" value="MDQ2067741.1"/>
    <property type="molecule type" value="Genomic_DNA"/>
</dbReference>
<evidence type="ECO:0000313" key="1">
    <source>
        <dbReference type="EMBL" id="MDQ2067741.1"/>
    </source>
</evidence>
<dbReference type="InterPro" id="IPR029045">
    <property type="entry name" value="ClpP/crotonase-like_dom_sf"/>
</dbReference>
<dbReference type="Gene3D" id="3.90.226.10">
    <property type="entry name" value="2-enoyl-CoA Hydratase, Chain A, domain 1"/>
    <property type="match status" value="1"/>
</dbReference>
<keyword evidence="2" id="KW-1185">Reference proteome</keyword>
<accession>A0ABU0W154</accession>
<dbReference type="Proteomes" id="UP001239680">
    <property type="component" value="Unassembled WGS sequence"/>
</dbReference>
<reference evidence="1 2" key="1">
    <citation type="submission" date="2023-08" db="EMBL/GenBank/DDBJ databases">
        <title>Characterization of two Paracoccaceae strains isolated from Phycosphere and proposal of Xinfangfangia lacusdiani sp. nov.</title>
        <authorList>
            <person name="Deng Y."/>
            <person name="Zhang Y.Q."/>
        </authorList>
    </citation>
    <scope>NUCLEOTIDE SEQUENCE [LARGE SCALE GENOMIC DNA]</scope>
    <source>
        <strain evidence="1 2">CPCC 101601</strain>
    </source>
</reference>
<name>A0ABU0W154_9RHOB</name>
<dbReference type="PANTHER" id="PTHR11941">
    <property type="entry name" value="ENOYL-COA HYDRATASE-RELATED"/>
    <property type="match status" value="1"/>
</dbReference>
<gene>
    <name evidence="1" type="ORF">Q9295_15295</name>
</gene>
<protein>
    <submittedName>
        <fullName evidence="1">Enoyl-CoA hydratase/isomerase family protein</fullName>
    </submittedName>
</protein>
<dbReference type="InterPro" id="IPR001753">
    <property type="entry name" value="Enoyl-CoA_hydra/iso"/>
</dbReference>